<dbReference type="AlphaFoldDB" id="A0A3A3G760"/>
<protein>
    <recommendedName>
        <fullName evidence="3">Putative Flp pilus-assembly TadG-like N-terminal domain-containing protein</fullName>
    </recommendedName>
</protein>
<dbReference type="InterPro" id="IPR028087">
    <property type="entry name" value="Tad_N"/>
</dbReference>
<evidence type="ECO:0000259" key="3">
    <source>
        <dbReference type="Pfam" id="PF13400"/>
    </source>
</evidence>
<evidence type="ECO:0000256" key="1">
    <source>
        <dbReference type="SAM" id="MobiDB-lite"/>
    </source>
</evidence>
<gene>
    <name evidence="4" type="ORF">D3878_20430</name>
</gene>
<dbReference type="Proteomes" id="UP000266327">
    <property type="component" value="Unassembled WGS sequence"/>
</dbReference>
<feature type="transmembrane region" description="Helical" evidence="2">
    <location>
        <begin position="12"/>
        <end position="34"/>
    </location>
</feature>
<evidence type="ECO:0000256" key="2">
    <source>
        <dbReference type="SAM" id="Phobius"/>
    </source>
</evidence>
<keyword evidence="5" id="KW-1185">Reference proteome</keyword>
<dbReference type="RefSeq" id="WP_119787153.1">
    <property type="nucleotide sequence ID" value="NZ_QYUQ01000002.1"/>
</dbReference>
<keyword evidence="2" id="KW-0472">Membrane</keyword>
<keyword evidence="2" id="KW-1133">Transmembrane helix</keyword>
<feature type="domain" description="Putative Flp pilus-assembly TadG-like N-terminal" evidence="3">
    <location>
        <begin position="13"/>
        <end position="59"/>
    </location>
</feature>
<evidence type="ECO:0000313" key="5">
    <source>
        <dbReference type="Proteomes" id="UP000266327"/>
    </source>
</evidence>
<accession>A0A3A3G760</accession>
<dbReference type="OrthoDB" id="8595764at2"/>
<dbReference type="EMBL" id="QYUQ01000002">
    <property type="protein sequence ID" value="RJG03664.1"/>
    <property type="molecule type" value="Genomic_DNA"/>
</dbReference>
<dbReference type="Pfam" id="PF13400">
    <property type="entry name" value="Tad"/>
    <property type="match status" value="1"/>
</dbReference>
<feature type="region of interest" description="Disordered" evidence="1">
    <location>
        <begin position="298"/>
        <end position="323"/>
    </location>
</feature>
<keyword evidence="2" id="KW-0812">Transmembrane</keyword>
<proteinExistence type="predicted"/>
<reference evidence="5" key="1">
    <citation type="submission" date="2018-09" db="EMBL/GenBank/DDBJ databases">
        <authorList>
            <person name="Zhu H."/>
        </authorList>
    </citation>
    <scope>NUCLEOTIDE SEQUENCE [LARGE SCALE GENOMIC DNA]</scope>
    <source>
        <strain evidence="5">K1S02-23</strain>
    </source>
</reference>
<sequence length="516" mass="53954">MRSPFRSRRRQKGAVAIVFGLSVVTLFAMGGVVLDLGHLYVAKAELQNAADAAALAGAKDLNETPAGIDSAVLQAQGIAQKNKYNFSTDVTLALTNIEFGPSPDGPWSSVGAAKANPQGKTFIKVDTGAKYLNTYLMRVAGAAFNTVNTSGFAVAGRYVTDITPIGVCAVDPANKTAKYTYPTTGQTELVEFGFRRGVTYDIFGLNPLGGGPSDPYLINPVDAPPVGCNPAHSSANFTAPFLCGGNSAVISSGVGQVYTNTGLTASLAESLNSRFGDYKPSGKCIPASAPPDTNIREYPCKGPSSDPRCVNTTPSSTWMEPGGSTLPSWQSVEVNAAKKPKYQLPAAGPTPVPSADPALFAQFAKYGVLWSYGPAYQADASTPPKAGAAFTPLEANLNPMYNATAINYFDTANYPAAAGAGFPAGTPAAPYNQTSGLYFQSGGAAGIRNRRILNIVLVDCRVPAVGSASCGRMDAVGIGRFFMQTKADFTSSPKRLDLEFAGLIKPAPKSEIKIYR</sequence>
<organism evidence="4 5">
    <name type="scientific">Noviherbaspirillum sedimenti</name>
    <dbReference type="NCBI Taxonomy" id="2320865"/>
    <lineage>
        <taxon>Bacteria</taxon>
        <taxon>Pseudomonadati</taxon>
        <taxon>Pseudomonadota</taxon>
        <taxon>Betaproteobacteria</taxon>
        <taxon>Burkholderiales</taxon>
        <taxon>Oxalobacteraceae</taxon>
        <taxon>Noviherbaspirillum</taxon>
    </lineage>
</organism>
<comment type="caution">
    <text evidence="4">The sequence shown here is derived from an EMBL/GenBank/DDBJ whole genome shotgun (WGS) entry which is preliminary data.</text>
</comment>
<evidence type="ECO:0000313" key="4">
    <source>
        <dbReference type="EMBL" id="RJG03664.1"/>
    </source>
</evidence>
<name>A0A3A3G760_9BURK</name>